<proteinExistence type="predicted"/>
<evidence type="ECO:0000313" key="2">
    <source>
        <dbReference type="EMBL" id="SDV47055.1"/>
    </source>
</evidence>
<dbReference type="InterPro" id="IPR002575">
    <property type="entry name" value="Aminoglycoside_PTrfase"/>
</dbReference>
<name>A0A1H2PKR6_9BURK</name>
<sequence>MVLSGDAFESTCRAYGLVVHGAPRRVSERVWLIASDQGDVAMKGYASEHLTRASKEAALLSHLRNHPDPRFRVQTLLRTATGAPLFAGRGFHAMLTRWERGEFKTYDRFDPEAWRALGASLAALHLSLDRFNAPSMDTLRMRLGAIDVNQVRGALQQAAQRAGSRDDAAHLRRYVELSLRMIEQHYRGSIEAFPLDDPQRAIHNDYNQFNYLFPGTLPPIILDWEAAIGAPREYELVRCLNHLPLEAPRLAAAFVQAYRAVRAVRRENIAWAVDAACLQHAIKLWVVRGWFDDPNRFASHLAGAVAMASVMVDARARLIDFFYRCMDGCA</sequence>
<accession>A0A1H2PKR6</accession>
<keyword evidence="3" id="KW-1185">Reference proteome</keyword>
<dbReference type="Gene3D" id="3.90.1200.10">
    <property type="match status" value="1"/>
</dbReference>
<reference evidence="3" key="1">
    <citation type="submission" date="2016-09" db="EMBL/GenBank/DDBJ databases">
        <authorList>
            <person name="Varghese N."/>
            <person name="Submissions S."/>
        </authorList>
    </citation>
    <scope>NUCLEOTIDE SEQUENCE [LARGE SCALE GENOMIC DNA]</scope>
    <source>
        <strain evidence="3">JS23</strain>
    </source>
</reference>
<feature type="domain" description="Aminoglycoside phosphotransferase" evidence="1">
    <location>
        <begin position="26"/>
        <end position="266"/>
    </location>
</feature>
<dbReference type="AlphaFoldDB" id="A0A1H2PKR6"/>
<dbReference type="Proteomes" id="UP000243719">
    <property type="component" value="Unassembled WGS sequence"/>
</dbReference>
<gene>
    <name evidence="2" type="ORF">SAMN05216551_102229</name>
</gene>
<dbReference type="Pfam" id="PF01636">
    <property type="entry name" value="APH"/>
    <property type="match status" value="1"/>
</dbReference>
<dbReference type="GO" id="GO:0016301">
    <property type="term" value="F:kinase activity"/>
    <property type="evidence" value="ECO:0007669"/>
    <property type="project" value="UniProtKB-KW"/>
</dbReference>
<keyword evidence="2" id="KW-0808">Transferase</keyword>
<dbReference type="InterPro" id="IPR011009">
    <property type="entry name" value="Kinase-like_dom_sf"/>
</dbReference>
<dbReference type="STRING" id="1770053.SAMN05216551_102229"/>
<dbReference type="SUPFAM" id="SSF56112">
    <property type="entry name" value="Protein kinase-like (PK-like)"/>
    <property type="match status" value="1"/>
</dbReference>
<evidence type="ECO:0000259" key="1">
    <source>
        <dbReference type="Pfam" id="PF01636"/>
    </source>
</evidence>
<dbReference type="OrthoDB" id="8629413at2"/>
<keyword evidence="2" id="KW-0418">Kinase</keyword>
<organism evidence="2 3">
    <name type="scientific">Chitinasiproducens palmae</name>
    <dbReference type="NCBI Taxonomy" id="1770053"/>
    <lineage>
        <taxon>Bacteria</taxon>
        <taxon>Pseudomonadati</taxon>
        <taxon>Pseudomonadota</taxon>
        <taxon>Betaproteobacteria</taxon>
        <taxon>Burkholderiales</taxon>
        <taxon>Burkholderiaceae</taxon>
        <taxon>Chitinasiproducens</taxon>
    </lineage>
</organism>
<protein>
    <submittedName>
        <fullName evidence="2">Ser/Thr protein kinase RdoA involved in Cpx stress response, MazF antagonist</fullName>
    </submittedName>
</protein>
<evidence type="ECO:0000313" key="3">
    <source>
        <dbReference type="Proteomes" id="UP000243719"/>
    </source>
</evidence>
<dbReference type="EMBL" id="FNLO01000002">
    <property type="protein sequence ID" value="SDV47055.1"/>
    <property type="molecule type" value="Genomic_DNA"/>
</dbReference>
<dbReference type="RefSeq" id="WP_091905149.1">
    <property type="nucleotide sequence ID" value="NZ_FNLO01000002.1"/>
</dbReference>